<dbReference type="OrthoDB" id="9997102at2759"/>
<dbReference type="EMBL" id="RSCD01000012">
    <property type="protein sequence ID" value="RSH89960.1"/>
    <property type="molecule type" value="Genomic_DNA"/>
</dbReference>
<accession>A0A427YFX6</accession>
<proteinExistence type="predicted"/>
<sequence length="596" mass="65526">MRPEIQIAFIPTRSQNLKVKSNRVGTNNTLSLNMSSAPHFQSTITPESDKAPKAVKHVGDGFNTFKASAMPNQVRSSTITHPVLQLQSAQVYVCTSLEEVLTSLDLSADVTIDSSWGSFKNRLDFASKLSTTSTSVTIIVSAFQETQTQNLDRAEFIDNNYKDALDLYQRGGDSYVDQLTMGGGFYAAYNFTADSYESSQDIANTASASFGGLVTKVDATFSTTMKNIAQKKNVKWSFSMKTFGYDGQLPDQDHVVSFAIDFPGIHLSNPDVMSFHTTSYSTLGGCPTFDAIDNKVDAYTESTLTEPSVSEVIRTGISTLKSIVAVSQLYDFYKVLDVDPRLTDSKKKLADEINRLQRWVNDVAKDPTKPGLPDHPTIDTSLLQFPITQYTPVEGSTIGTRRWDAWRDVDAQAILAGVRPTKIELKGGWRDDPAWLCMITTTYEHLDGPQSQRISHGGTGGDQDISVSLGPQDRFTKFVARGGPPEWVITGGRFIDVDYYSSDSYASQSSREQQVAKNCMDEPAQAFADAGLKKGEVFAEFRVQSYVSPKLKIVQGKAIAHASAALGLKRFIHSSIDFGGLQGYRRSCNTLTRSRS</sequence>
<evidence type="ECO:0000313" key="2">
    <source>
        <dbReference type="Proteomes" id="UP000279259"/>
    </source>
</evidence>
<name>A0A427YFX6_9TREE</name>
<keyword evidence="2" id="KW-1185">Reference proteome</keyword>
<protein>
    <recommendedName>
        <fullName evidence="3">MACPF domain-containing protein</fullName>
    </recommendedName>
</protein>
<dbReference type="Proteomes" id="UP000279259">
    <property type="component" value="Unassembled WGS sequence"/>
</dbReference>
<evidence type="ECO:0000313" key="1">
    <source>
        <dbReference type="EMBL" id="RSH89960.1"/>
    </source>
</evidence>
<evidence type="ECO:0008006" key="3">
    <source>
        <dbReference type="Google" id="ProtNLM"/>
    </source>
</evidence>
<comment type="caution">
    <text evidence="1">The sequence shown here is derived from an EMBL/GenBank/DDBJ whole genome shotgun (WGS) entry which is preliminary data.</text>
</comment>
<gene>
    <name evidence="1" type="ORF">EHS25_001946</name>
</gene>
<reference evidence="1 2" key="1">
    <citation type="submission" date="2018-11" db="EMBL/GenBank/DDBJ databases">
        <title>Genome sequence of Saitozyma podzolica DSM 27192.</title>
        <authorList>
            <person name="Aliyu H."/>
            <person name="Gorte O."/>
            <person name="Ochsenreither K."/>
        </authorList>
    </citation>
    <scope>NUCLEOTIDE SEQUENCE [LARGE SCALE GENOMIC DNA]</scope>
    <source>
        <strain evidence="1 2">DSM 27192</strain>
    </source>
</reference>
<organism evidence="1 2">
    <name type="scientific">Saitozyma podzolica</name>
    <dbReference type="NCBI Taxonomy" id="1890683"/>
    <lineage>
        <taxon>Eukaryota</taxon>
        <taxon>Fungi</taxon>
        <taxon>Dikarya</taxon>
        <taxon>Basidiomycota</taxon>
        <taxon>Agaricomycotina</taxon>
        <taxon>Tremellomycetes</taxon>
        <taxon>Tremellales</taxon>
        <taxon>Trimorphomycetaceae</taxon>
        <taxon>Saitozyma</taxon>
    </lineage>
</organism>
<dbReference type="STRING" id="1890683.A0A427YFX6"/>
<dbReference type="AlphaFoldDB" id="A0A427YFX6"/>